<dbReference type="Pfam" id="PF14492">
    <property type="entry name" value="EFG_III"/>
    <property type="match status" value="1"/>
</dbReference>
<accession>A0A7W3MWP3</accession>
<dbReference type="InterPro" id="IPR047872">
    <property type="entry name" value="EFG_IV"/>
</dbReference>
<reference evidence="10 11" key="1">
    <citation type="submission" date="2020-08" db="EMBL/GenBank/DDBJ databases">
        <title>Sequencing the genomes of 1000 actinobacteria strains.</title>
        <authorList>
            <person name="Klenk H.-P."/>
        </authorList>
    </citation>
    <scope>NUCLEOTIDE SEQUENCE [LARGE SCALE GENOMIC DNA]</scope>
    <source>
        <strain evidence="10 11">DSM 45823</strain>
    </source>
</reference>
<dbReference type="InterPro" id="IPR005517">
    <property type="entry name" value="Transl_elong_EFG/EF2_IV"/>
</dbReference>
<dbReference type="Gene3D" id="2.40.30.10">
    <property type="entry name" value="Translation factors"/>
    <property type="match status" value="1"/>
</dbReference>
<gene>
    <name evidence="7" type="primary">fusA</name>
    <name evidence="10" type="ORF">HNR21_002177</name>
</gene>
<comment type="subcellular location">
    <subcellularLocation>
        <location evidence="7">Cytoplasm</location>
    </subcellularLocation>
</comment>
<dbReference type="PROSITE" id="PS51722">
    <property type="entry name" value="G_TR_2"/>
    <property type="match status" value="1"/>
</dbReference>
<dbReference type="InterPro" id="IPR005225">
    <property type="entry name" value="Small_GTP-bd"/>
</dbReference>
<feature type="binding site" evidence="7">
    <location>
        <begin position="18"/>
        <end position="25"/>
    </location>
    <ligand>
        <name>GTP</name>
        <dbReference type="ChEBI" id="CHEBI:37565"/>
    </ligand>
</feature>
<dbReference type="GO" id="GO:0003924">
    <property type="term" value="F:GTPase activity"/>
    <property type="evidence" value="ECO:0007669"/>
    <property type="project" value="InterPro"/>
</dbReference>
<dbReference type="Gene3D" id="3.30.230.10">
    <property type="match status" value="1"/>
</dbReference>
<dbReference type="SUPFAM" id="SSF50447">
    <property type="entry name" value="Translation proteins"/>
    <property type="match status" value="1"/>
</dbReference>
<evidence type="ECO:0000256" key="2">
    <source>
        <dbReference type="ARBA" id="ARBA00022741"/>
    </source>
</evidence>
<name>A0A7W3MWP3_9ACTN</name>
<dbReference type="FunFam" id="3.40.50.300:FF:000029">
    <property type="entry name" value="Elongation factor G"/>
    <property type="match status" value="1"/>
</dbReference>
<dbReference type="PROSITE" id="PS00301">
    <property type="entry name" value="G_TR_1"/>
    <property type="match status" value="1"/>
</dbReference>
<evidence type="ECO:0000256" key="8">
    <source>
        <dbReference type="NCBIfam" id="TIGR00484"/>
    </source>
</evidence>
<dbReference type="GO" id="GO:0005737">
    <property type="term" value="C:cytoplasm"/>
    <property type="evidence" value="ECO:0007669"/>
    <property type="project" value="UniProtKB-SubCell"/>
</dbReference>
<evidence type="ECO:0000256" key="7">
    <source>
        <dbReference type="HAMAP-Rule" id="MF_00054"/>
    </source>
</evidence>
<dbReference type="SMART" id="SM00838">
    <property type="entry name" value="EFG_C"/>
    <property type="match status" value="1"/>
</dbReference>
<dbReference type="GO" id="GO:0032790">
    <property type="term" value="P:ribosome disassembly"/>
    <property type="evidence" value="ECO:0007669"/>
    <property type="project" value="TreeGrafter"/>
</dbReference>
<dbReference type="NCBIfam" id="NF009381">
    <property type="entry name" value="PRK12740.1-5"/>
    <property type="match status" value="1"/>
</dbReference>
<dbReference type="SUPFAM" id="SSF54980">
    <property type="entry name" value="EF-G C-terminal domain-like"/>
    <property type="match status" value="2"/>
</dbReference>
<dbReference type="NCBIfam" id="TIGR00231">
    <property type="entry name" value="small_GTP"/>
    <property type="match status" value="1"/>
</dbReference>
<dbReference type="CDD" id="cd16262">
    <property type="entry name" value="EFG_III"/>
    <property type="match status" value="1"/>
</dbReference>
<dbReference type="Gene3D" id="3.30.70.870">
    <property type="entry name" value="Elongation Factor G (Translational Gtpase), domain 3"/>
    <property type="match status" value="1"/>
</dbReference>
<protein>
    <recommendedName>
        <fullName evidence="7 8">Elongation factor G</fullName>
        <shortName evidence="7">EF-G</shortName>
    </recommendedName>
</protein>
<dbReference type="Pfam" id="PF22042">
    <property type="entry name" value="EF-G_D2"/>
    <property type="match status" value="1"/>
</dbReference>
<keyword evidence="5 7" id="KW-0342">GTP-binding</keyword>
<feature type="domain" description="Tr-type G" evidence="9">
    <location>
        <begin position="9"/>
        <end position="294"/>
    </location>
</feature>
<dbReference type="NCBIfam" id="TIGR00484">
    <property type="entry name" value="EF-G"/>
    <property type="match status" value="1"/>
</dbReference>
<dbReference type="CDD" id="cd01886">
    <property type="entry name" value="EF-G"/>
    <property type="match status" value="1"/>
</dbReference>
<dbReference type="SUPFAM" id="SSF52540">
    <property type="entry name" value="P-loop containing nucleoside triphosphate hydrolases"/>
    <property type="match status" value="1"/>
</dbReference>
<dbReference type="AlphaFoldDB" id="A0A7W3MWP3"/>
<dbReference type="EMBL" id="JACJII010000001">
    <property type="protein sequence ID" value="MBA9003295.1"/>
    <property type="molecule type" value="Genomic_DNA"/>
</dbReference>
<dbReference type="FunFam" id="3.30.230.10:FF:000003">
    <property type="entry name" value="Elongation factor G"/>
    <property type="match status" value="1"/>
</dbReference>
<dbReference type="InterPro" id="IPR009000">
    <property type="entry name" value="Transl_B-barrel_sf"/>
</dbReference>
<evidence type="ECO:0000256" key="5">
    <source>
        <dbReference type="ARBA" id="ARBA00023134"/>
    </source>
</evidence>
<dbReference type="Pfam" id="PF03764">
    <property type="entry name" value="EFG_IV"/>
    <property type="match status" value="1"/>
</dbReference>
<dbReference type="InterPro" id="IPR000640">
    <property type="entry name" value="EFG_V-like"/>
</dbReference>
<organism evidence="10 11">
    <name type="scientific">Thermomonospora cellulosilytica</name>
    <dbReference type="NCBI Taxonomy" id="1411118"/>
    <lineage>
        <taxon>Bacteria</taxon>
        <taxon>Bacillati</taxon>
        <taxon>Actinomycetota</taxon>
        <taxon>Actinomycetes</taxon>
        <taxon>Streptosporangiales</taxon>
        <taxon>Thermomonosporaceae</taxon>
        <taxon>Thermomonospora</taxon>
    </lineage>
</organism>
<dbReference type="SMART" id="SM00889">
    <property type="entry name" value="EFG_IV"/>
    <property type="match status" value="1"/>
</dbReference>
<comment type="function">
    <text evidence="6 7">Catalyzes the GTP-dependent ribosomal translocation step during translation elongation. During this step, the ribosome changes from the pre-translocational (PRE) to the post-translocational (POST) state as the newly formed A-site-bound peptidyl-tRNA and P-site-bound deacylated tRNA move to the P and E sites, respectively. Catalyzes the coordinated movement of the two tRNA molecules, the mRNA and conformational changes in the ribosome.</text>
</comment>
<dbReference type="GO" id="GO:0003746">
    <property type="term" value="F:translation elongation factor activity"/>
    <property type="evidence" value="ECO:0007669"/>
    <property type="project" value="UniProtKB-UniRule"/>
</dbReference>
<evidence type="ECO:0000259" key="9">
    <source>
        <dbReference type="PROSITE" id="PS51722"/>
    </source>
</evidence>
<feature type="binding site" evidence="7">
    <location>
        <begin position="140"/>
        <end position="143"/>
    </location>
    <ligand>
        <name>GTP</name>
        <dbReference type="ChEBI" id="CHEBI:37565"/>
    </ligand>
</feature>
<feature type="binding site" evidence="7">
    <location>
        <begin position="86"/>
        <end position="90"/>
    </location>
    <ligand>
        <name>GTP</name>
        <dbReference type="ChEBI" id="CHEBI:37565"/>
    </ligand>
</feature>
<keyword evidence="11" id="KW-1185">Reference proteome</keyword>
<dbReference type="PANTHER" id="PTHR43261">
    <property type="entry name" value="TRANSLATION ELONGATION FACTOR G-RELATED"/>
    <property type="match status" value="1"/>
</dbReference>
<dbReference type="InterPro" id="IPR041095">
    <property type="entry name" value="EFG_II"/>
</dbReference>
<dbReference type="FunFam" id="3.30.70.240:FF:000001">
    <property type="entry name" value="Elongation factor G"/>
    <property type="match status" value="1"/>
</dbReference>
<dbReference type="Pfam" id="PF00009">
    <property type="entry name" value="GTP_EFTU"/>
    <property type="match status" value="1"/>
</dbReference>
<dbReference type="InterPro" id="IPR031157">
    <property type="entry name" value="G_TR_CS"/>
</dbReference>
<dbReference type="PRINTS" id="PR00315">
    <property type="entry name" value="ELONGATNFCT"/>
</dbReference>
<evidence type="ECO:0000256" key="1">
    <source>
        <dbReference type="ARBA" id="ARBA00005870"/>
    </source>
</evidence>
<dbReference type="GO" id="GO:0005525">
    <property type="term" value="F:GTP binding"/>
    <property type="evidence" value="ECO:0007669"/>
    <property type="project" value="UniProtKB-UniRule"/>
</dbReference>
<dbReference type="PANTHER" id="PTHR43261:SF1">
    <property type="entry name" value="RIBOSOME-RELEASING FACTOR 2, MITOCHONDRIAL"/>
    <property type="match status" value="1"/>
</dbReference>
<keyword evidence="4 7" id="KW-0648">Protein biosynthesis</keyword>
<dbReference type="InterPro" id="IPR009022">
    <property type="entry name" value="EFG_III"/>
</dbReference>
<proteinExistence type="inferred from homology"/>
<dbReference type="InterPro" id="IPR035647">
    <property type="entry name" value="EFG_III/V"/>
</dbReference>
<dbReference type="InterPro" id="IPR004540">
    <property type="entry name" value="Transl_elong_EFG/EF2"/>
</dbReference>
<dbReference type="InterPro" id="IPR035649">
    <property type="entry name" value="EFG_V"/>
</dbReference>
<dbReference type="InterPro" id="IPR027417">
    <property type="entry name" value="P-loop_NTPase"/>
</dbReference>
<evidence type="ECO:0000256" key="4">
    <source>
        <dbReference type="ARBA" id="ARBA00022917"/>
    </source>
</evidence>
<dbReference type="CDD" id="cd01434">
    <property type="entry name" value="EFG_mtEFG1_IV"/>
    <property type="match status" value="1"/>
</dbReference>
<comment type="caution">
    <text evidence="10">The sequence shown here is derived from an EMBL/GenBank/DDBJ whole genome shotgun (WGS) entry which is preliminary data.</text>
</comment>
<dbReference type="RefSeq" id="WP_182705086.1">
    <property type="nucleotide sequence ID" value="NZ_JACJII010000001.1"/>
</dbReference>
<dbReference type="CDD" id="cd04088">
    <property type="entry name" value="EFG_mtEFG_II"/>
    <property type="match status" value="1"/>
</dbReference>
<dbReference type="InterPro" id="IPR020568">
    <property type="entry name" value="Ribosomal_Su5_D2-typ_SF"/>
</dbReference>
<keyword evidence="2 7" id="KW-0547">Nucleotide-binding</keyword>
<keyword evidence="7" id="KW-0963">Cytoplasm</keyword>
<evidence type="ECO:0000256" key="6">
    <source>
        <dbReference type="ARBA" id="ARBA00024731"/>
    </source>
</evidence>
<dbReference type="InterPro" id="IPR053905">
    <property type="entry name" value="EF-G-like_DII"/>
</dbReference>
<evidence type="ECO:0000313" key="10">
    <source>
        <dbReference type="EMBL" id="MBA9003295.1"/>
    </source>
</evidence>
<sequence length="693" mass="75023">MVTTVLDLATVRNIGIMAHIDAGKTTVTERILYYTGISHRIGEVHDGAATMDYLPQERKRGITITSAATTCHWSLSGTDHVVNIIDTPGHVDFTVEVERCLRVLDGAVAVFDGVAGVEPQSETVWRQADRYGVPRICFVNKLDRAGADFHRCVDMIADRLGAVPLVVQLPLGAEDGFTGVLDLVSRRALVWDGAGDGEEFAVTAVPAEHAEAVERWRARLVETVAEHDEEILELVVAGAEPSRERLHAAIRRLTIASGRSDDVTVTPVFCGTALRNKGVQPLLDGVVRYLPSPLDVGAVEGFANGGTVTRGPSDTEPLSALAFKVTSARHLGRLTFVRVYSGRLETGATVLNPVRGRRERIGKIYRMHADRREEIGSAGAGDIVAVLGLKQTTTGETLCDERAPVVLESMEFPAPVIEVAVEPRARGDQDRLGAAIARLAEEDPSFQVRTDPETGQTVIGGMGELHLEVLVDRMKEESGVEVAVGRPRVAYRETIRRAVQKVGFTLRRQTGGHGQYAKVQISVEPITADDATYEFVNEVTGGRIPKEFIPSVDAGCQEAMRSGVLAGHEMVGVRVILQDGDFHPVDSSEPAFRIAGAQAFREAVRRAGPVLLEPVMAVEVTTPEEHMGDIIGDIGARRGRVRGMRERSGARVVDALVPLAEMFGYVGDLRGLTSGRASYTMRFDSYAEAPRDA</sequence>
<keyword evidence="3 7" id="KW-0251">Elongation factor</keyword>
<dbReference type="SUPFAM" id="SSF54211">
    <property type="entry name" value="Ribosomal protein S5 domain 2-like"/>
    <property type="match status" value="1"/>
</dbReference>
<dbReference type="Gene3D" id="3.30.70.240">
    <property type="match status" value="1"/>
</dbReference>
<comment type="similarity">
    <text evidence="1 7">Belongs to the TRAFAC class translation factor GTPase superfamily. Classic translation factor GTPase family. EF-G/EF-2 subfamily.</text>
</comment>
<evidence type="ECO:0000313" key="11">
    <source>
        <dbReference type="Proteomes" id="UP000539313"/>
    </source>
</evidence>
<dbReference type="Proteomes" id="UP000539313">
    <property type="component" value="Unassembled WGS sequence"/>
</dbReference>
<dbReference type="InterPro" id="IPR000795">
    <property type="entry name" value="T_Tr_GTP-bd_dom"/>
</dbReference>
<dbReference type="HAMAP" id="MF_00054_B">
    <property type="entry name" value="EF_G_EF_2_B"/>
    <property type="match status" value="1"/>
</dbReference>
<dbReference type="FunFam" id="3.30.70.870:FF:000001">
    <property type="entry name" value="Elongation factor G"/>
    <property type="match status" value="1"/>
</dbReference>
<evidence type="ECO:0000256" key="3">
    <source>
        <dbReference type="ARBA" id="ARBA00022768"/>
    </source>
</evidence>
<dbReference type="Gene3D" id="3.40.50.300">
    <property type="entry name" value="P-loop containing nucleotide triphosphate hydrolases"/>
    <property type="match status" value="1"/>
</dbReference>
<dbReference type="FunFam" id="2.40.30.10:FF:000006">
    <property type="entry name" value="Elongation factor G"/>
    <property type="match status" value="1"/>
</dbReference>
<dbReference type="CDD" id="cd03713">
    <property type="entry name" value="EFG_mtEFG_C"/>
    <property type="match status" value="1"/>
</dbReference>
<dbReference type="InterPro" id="IPR014721">
    <property type="entry name" value="Ribsml_uS5_D2-typ_fold_subgr"/>
</dbReference>
<dbReference type="Pfam" id="PF00679">
    <property type="entry name" value="EFG_C"/>
    <property type="match status" value="1"/>
</dbReference>